<keyword evidence="1" id="KW-0732">Signal</keyword>
<gene>
    <name evidence="3" type="ORF">B1199_01460</name>
</gene>
<evidence type="ECO:0000313" key="3">
    <source>
        <dbReference type="EMBL" id="OUL58978.1"/>
    </source>
</evidence>
<evidence type="ECO:0000259" key="2">
    <source>
        <dbReference type="Pfam" id="PF13372"/>
    </source>
</evidence>
<comment type="caution">
    <text evidence="3">The sequence shown here is derived from an EMBL/GenBank/DDBJ whole genome shotgun (WGS) entry which is preliminary data.</text>
</comment>
<feature type="domain" description="Alginate export" evidence="2">
    <location>
        <begin position="41"/>
        <end position="252"/>
    </location>
</feature>
<reference evidence="3 4" key="1">
    <citation type="submission" date="2017-02" db="EMBL/GenBank/DDBJ databases">
        <title>Pseudoalteromonas ulvae TC14 Genome.</title>
        <authorList>
            <person name="Molmeret M."/>
        </authorList>
    </citation>
    <scope>NUCLEOTIDE SEQUENCE [LARGE SCALE GENOMIC DNA]</scope>
    <source>
        <strain evidence="3">TC14</strain>
    </source>
</reference>
<feature type="chain" id="PRO_5012806092" description="Alginate export domain-containing protein" evidence="1">
    <location>
        <begin position="23"/>
        <end position="396"/>
    </location>
</feature>
<dbReference type="RefSeq" id="WP_086742358.1">
    <property type="nucleotide sequence ID" value="NZ_MWPV01000001.1"/>
</dbReference>
<dbReference type="EMBL" id="MWPV01000001">
    <property type="protein sequence ID" value="OUL58978.1"/>
    <property type="molecule type" value="Genomic_DNA"/>
</dbReference>
<dbReference type="Gene3D" id="2.40.160.10">
    <property type="entry name" value="Porin"/>
    <property type="match status" value="1"/>
</dbReference>
<evidence type="ECO:0000313" key="4">
    <source>
        <dbReference type="Proteomes" id="UP000194841"/>
    </source>
</evidence>
<evidence type="ECO:0000256" key="1">
    <source>
        <dbReference type="SAM" id="SignalP"/>
    </source>
</evidence>
<dbReference type="InterPro" id="IPR023614">
    <property type="entry name" value="Porin_dom_sf"/>
</dbReference>
<organism evidence="3 4">
    <name type="scientific">Pseudoalteromonas ulvae</name>
    <dbReference type="NCBI Taxonomy" id="107327"/>
    <lineage>
        <taxon>Bacteria</taxon>
        <taxon>Pseudomonadati</taxon>
        <taxon>Pseudomonadota</taxon>
        <taxon>Gammaproteobacteria</taxon>
        <taxon>Alteromonadales</taxon>
        <taxon>Pseudoalteromonadaceae</taxon>
        <taxon>Pseudoalteromonas</taxon>
    </lineage>
</organism>
<protein>
    <recommendedName>
        <fullName evidence="2">Alginate export domain-containing protein</fullName>
    </recommendedName>
</protein>
<proteinExistence type="predicted"/>
<dbReference type="SUPFAM" id="SSF56935">
    <property type="entry name" value="Porins"/>
    <property type="match status" value="1"/>
</dbReference>
<name>A0A244CTQ6_PSEDV</name>
<accession>A0A244CTQ6</accession>
<keyword evidence="4" id="KW-1185">Reference proteome</keyword>
<dbReference type="AlphaFoldDB" id="A0A244CTQ6"/>
<sequence length="396" mass="43951">MKTQLSTIAIFVLTGLNSQAHATLHEGIDTALSNGTLNGLLRYRYEQVDQNGIDKIAHASTLLTRLTYTTAPVGGIKAVFEVDDVTSVGNELYNSTVNGNTLRPVVADPTGTEVNQANLQFNRDAFTFTLGKQRINLDDQRFIGGVAWRQNEQTFDGYRAAYQVNDAFKVDYSYVYNVNRIFSEKSAASDLHGKLHLANTSYKVHPSLALSGFAYLLDFDHAAALSTQTLGIRLSGKLVNDLDYTLSYANQQEHGDNPNDFNADYYLAELKGKWEMLGWTVGYESLGSDNDVGFSTPLATGHKFQGFADKFLKTPANGVADWYVGFNGMVSGIKLAVTYHQFDSVKNHLDYGSEIDFTAAYNVTDKCNVLLKYAQYDAKELATDTDKVWFMVTHKF</sequence>
<dbReference type="Proteomes" id="UP000194841">
    <property type="component" value="Unassembled WGS sequence"/>
</dbReference>
<dbReference type="InterPro" id="IPR025388">
    <property type="entry name" value="Alginate_export_dom"/>
</dbReference>
<dbReference type="Pfam" id="PF13372">
    <property type="entry name" value="Alginate_exp"/>
    <property type="match status" value="1"/>
</dbReference>
<feature type="signal peptide" evidence="1">
    <location>
        <begin position="1"/>
        <end position="22"/>
    </location>
</feature>
<dbReference type="OrthoDB" id="9767539at2"/>